<dbReference type="Pfam" id="PF00557">
    <property type="entry name" value="Peptidase_M24"/>
    <property type="match status" value="1"/>
</dbReference>
<evidence type="ECO:0000256" key="4">
    <source>
        <dbReference type="ARBA" id="ARBA00001954"/>
    </source>
</evidence>
<evidence type="ECO:0000256" key="6">
    <source>
        <dbReference type="ARBA" id="ARBA00022670"/>
    </source>
</evidence>
<dbReference type="InterPro" id="IPR050247">
    <property type="entry name" value="Met_Aminopeptidase_Type2"/>
</dbReference>
<dbReference type="Gene3D" id="1.10.10.10">
    <property type="entry name" value="Winged helix-like DNA-binding domain superfamily/Winged helix DNA-binding domain"/>
    <property type="match status" value="1"/>
</dbReference>
<dbReference type="InterPro" id="IPR036388">
    <property type="entry name" value="WH-like_DNA-bd_sf"/>
</dbReference>
<dbReference type="NCBIfam" id="TIGR00501">
    <property type="entry name" value="met_pdase_II"/>
    <property type="match status" value="1"/>
</dbReference>
<comment type="caution">
    <text evidence="10">The sequence shown here is derived from an EMBL/GenBank/DDBJ whole genome shotgun (WGS) entry which is preliminary data.</text>
</comment>
<dbReference type="InterPro" id="IPR002468">
    <property type="entry name" value="Pept_M24A_MAP2"/>
</dbReference>
<dbReference type="GO" id="GO:0005737">
    <property type="term" value="C:cytoplasm"/>
    <property type="evidence" value="ECO:0007669"/>
    <property type="project" value="TreeGrafter"/>
</dbReference>
<name>A0A645BV21_9ZZZZ</name>
<sequence>MLSSDDLAKLRKAGSVAAAARDIGMGMVAEGVKLYDVAEEVESYIKSKGCGLAFPCNISINEIAAHYTPSSNDKSVFEIGDVVKIDCGAHLDGYVGDTAGTVEVGTNRYRELIDSSRRARDLVMEFIGEGTTISEIGAAIDSSIRSDGFVPVKNLTGHEITRFNLHSGLAVSNYDDGDKTALTAGMVIACEPFATNGGGMIKAGKPGNICRIVRELPIRDQDARDFFEYVMKEFSSFPFCARSCDYPKAELLTKKLIRHGILSSYAILVEVKGGCVTQSEHTVYIGGPRGEVTTLP</sequence>
<comment type="catalytic activity">
    <reaction evidence="1">
        <text>Release of N-terminal amino acids, preferentially methionine, from peptides and arylamides.</text>
        <dbReference type="EC" id="3.4.11.18"/>
    </reaction>
</comment>
<proteinExistence type="predicted"/>
<evidence type="ECO:0000313" key="10">
    <source>
        <dbReference type="EMBL" id="MPM68928.1"/>
    </source>
</evidence>
<dbReference type="PRINTS" id="PR00599">
    <property type="entry name" value="MAPEPTIDASE"/>
</dbReference>
<dbReference type="InterPro" id="IPR000994">
    <property type="entry name" value="Pept_M24"/>
</dbReference>
<dbReference type="EMBL" id="VSSQ01022546">
    <property type="protein sequence ID" value="MPM68928.1"/>
    <property type="molecule type" value="Genomic_DNA"/>
</dbReference>
<dbReference type="EC" id="3.4.11.18" evidence="10"/>
<dbReference type="InterPro" id="IPR036005">
    <property type="entry name" value="Creatinase/aminopeptidase-like"/>
</dbReference>
<evidence type="ECO:0000256" key="1">
    <source>
        <dbReference type="ARBA" id="ARBA00000294"/>
    </source>
</evidence>
<organism evidence="10">
    <name type="scientific">bioreactor metagenome</name>
    <dbReference type="NCBI Taxonomy" id="1076179"/>
    <lineage>
        <taxon>unclassified sequences</taxon>
        <taxon>metagenomes</taxon>
        <taxon>ecological metagenomes</taxon>
    </lineage>
</organism>
<dbReference type="PROSITE" id="PS01202">
    <property type="entry name" value="MAP_2"/>
    <property type="match status" value="1"/>
</dbReference>
<keyword evidence="6" id="KW-0645">Protease</keyword>
<accession>A0A645BV21</accession>
<dbReference type="InterPro" id="IPR036390">
    <property type="entry name" value="WH_DNA-bd_sf"/>
</dbReference>
<dbReference type="InterPro" id="IPR018349">
    <property type="entry name" value="Pept_M24A_MAP2_BS"/>
</dbReference>
<dbReference type="SUPFAM" id="SSF55920">
    <property type="entry name" value="Creatinase/aminopeptidase"/>
    <property type="match status" value="1"/>
</dbReference>
<keyword evidence="7" id="KW-0479">Metal-binding</keyword>
<dbReference type="SUPFAM" id="SSF46785">
    <property type="entry name" value="Winged helix' DNA-binding domain"/>
    <property type="match status" value="1"/>
</dbReference>
<dbReference type="InterPro" id="IPR001714">
    <property type="entry name" value="Pept_M24_MAP"/>
</dbReference>
<evidence type="ECO:0000256" key="5">
    <source>
        <dbReference type="ARBA" id="ARBA00022438"/>
    </source>
</evidence>
<feature type="domain" description="Peptidase M24" evidence="9">
    <location>
        <begin position="9"/>
        <end position="199"/>
    </location>
</feature>
<evidence type="ECO:0000259" key="9">
    <source>
        <dbReference type="Pfam" id="PF00557"/>
    </source>
</evidence>
<keyword evidence="8 10" id="KW-0378">Hydrolase</keyword>
<gene>
    <name evidence="10" type="primary">map_57</name>
    <name evidence="10" type="ORF">SDC9_115864</name>
</gene>
<dbReference type="GO" id="GO:0070006">
    <property type="term" value="F:metalloaminopeptidase activity"/>
    <property type="evidence" value="ECO:0007669"/>
    <property type="project" value="InterPro"/>
</dbReference>
<dbReference type="PANTHER" id="PTHR45777:SF2">
    <property type="entry name" value="METHIONINE AMINOPEPTIDASE 2"/>
    <property type="match status" value="1"/>
</dbReference>
<keyword evidence="5 10" id="KW-0031">Aminopeptidase</keyword>
<dbReference type="AlphaFoldDB" id="A0A645BV21"/>
<evidence type="ECO:0000256" key="3">
    <source>
        <dbReference type="ARBA" id="ARBA00001941"/>
    </source>
</evidence>
<evidence type="ECO:0000256" key="7">
    <source>
        <dbReference type="ARBA" id="ARBA00022723"/>
    </source>
</evidence>
<evidence type="ECO:0000256" key="2">
    <source>
        <dbReference type="ARBA" id="ARBA00001936"/>
    </source>
</evidence>
<comment type="cofactor">
    <cofactor evidence="4">
        <name>Fe(2+)</name>
        <dbReference type="ChEBI" id="CHEBI:29033"/>
    </cofactor>
</comment>
<comment type="cofactor">
    <cofactor evidence="3">
        <name>Co(2+)</name>
        <dbReference type="ChEBI" id="CHEBI:48828"/>
    </cofactor>
</comment>
<reference evidence="10" key="1">
    <citation type="submission" date="2019-08" db="EMBL/GenBank/DDBJ databases">
        <authorList>
            <person name="Kucharzyk K."/>
            <person name="Murdoch R.W."/>
            <person name="Higgins S."/>
            <person name="Loffler F."/>
        </authorList>
    </citation>
    <scope>NUCLEOTIDE SEQUENCE</scope>
</reference>
<protein>
    <submittedName>
        <fullName evidence="10">Methionine aminopeptidase</fullName>
        <ecNumber evidence="10">3.4.11.18</ecNumber>
    </submittedName>
</protein>
<dbReference type="Gene3D" id="3.90.230.10">
    <property type="entry name" value="Creatinase/methionine aminopeptidase superfamily"/>
    <property type="match status" value="1"/>
</dbReference>
<comment type="cofactor">
    <cofactor evidence="2">
        <name>Mn(2+)</name>
        <dbReference type="ChEBI" id="CHEBI:29035"/>
    </cofactor>
</comment>
<dbReference type="GO" id="GO:0006508">
    <property type="term" value="P:proteolysis"/>
    <property type="evidence" value="ECO:0007669"/>
    <property type="project" value="UniProtKB-KW"/>
</dbReference>
<dbReference type="PANTHER" id="PTHR45777">
    <property type="entry name" value="METHIONINE AMINOPEPTIDASE 2"/>
    <property type="match status" value="1"/>
</dbReference>
<evidence type="ECO:0000256" key="8">
    <source>
        <dbReference type="ARBA" id="ARBA00022801"/>
    </source>
</evidence>
<dbReference type="GO" id="GO:0004239">
    <property type="term" value="F:initiator methionyl aminopeptidase activity"/>
    <property type="evidence" value="ECO:0007669"/>
    <property type="project" value="UniProtKB-EC"/>
</dbReference>
<dbReference type="GO" id="GO:0046872">
    <property type="term" value="F:metal ion binding"/>
    <property type="evidence" value="ECO:0007669"/>
    <property type="project" value="UniProtKB-KW"/>
</dbReference>